<dbReference type="SUPFAM" id="SSF52540">
    <property type="entry name" value="P-loop containing nucleoside triphosphate hydrolases"/>
    <property type="match status" value="1"/>
</dbReference>
<dbReference type="Gene3D" id="3.40.50.300">
    <property type="entry name" value="P-loop containing nucleotide triphosphate hydrolases"/>
    <property type="match status" value="1"/>
</dbReference>
<feature type="domain" description="AAA+ ATPase" evidence="1">
    <location>
        <begin position="46"/>
        <end position="231"/>
    </location>
</feature>
<name>A0ABM9JPH1_9RALS</name>
<sequence length="347" mass="37997">MQQQQHSSPLSPVKASASSLSGKRIKHTRVIDVMAELDTLIYPGSQDSILLVCGPTGAGKTTLAKFMVENALVQASTQMESNAGVIPAIYVEAPASGESDFSWRLFYQRILSQLGDNLDAPKVAYGVDPQSGRLVRPRGASGNSLAALRTAVERGLRERQVRFVVIDEAAHIIRQTRGNSRLEIQLDTLKSLVNQCGTQMVMVGSYDLYQLVSLSGQLARRTHVLHFERYREDRPEDVRAFEACIQSFEKALSHLWGGQLTRYSNALLGNTLGCVGTLSSVLARAARLSEAGGGWSVEALKRALLNEAQHKRILEEIVDGEAAIGPSLIRVMPKLQRSRASYDRRAA</sequence>
<comment type="caution">
    <text evidence="2">The sequence shown here is derived from an EMBL/GenBank/DDBJ whole genome shotgun (WGS) entry which is preliminary data.</text>
</comment>
<dbReference type="Pfam" id="PF13401">
    <property type="entry name" value="AAA_22"/>
    <property type="match status" value="1"/>
</dbReference>
<dbReference type="EMBL" id="CATZAR010000011">
    <property type="protein sequence ID" value="CAJ0799570.1"/>
    <property type="molecule type" value="Genomic_DNA"/>
</dbReference>
<dbReference type="SMART" id="SM00382">
    <property type="entry name" value="AAA"/>
    <property type="match status" value="1"/>
</dbReference>
<dbReference type="InterPro" id="IPR049945">
    <property type="entry name" value="AAA_22"/>
</dbReference>
<dbReference type="InterPro" id="IPR027417">
    <property type="entry name" value="P-loop_NTPase"/>
</dbReference>
<gene>
    <name evidence="2" type="ORF">LMG18095_03343</name>
</gene>
<protein>
    <recommendedName>
        <fullName evidence="1">AAA+ ATPase domain-containing protein</fullName>
    </recommendedName>
</protein>
<dbReference type="Proteomes" id="UP001189773">
    <property type="component" value="Unassembled WGS sequence"/>
</dbReference>
<dbReference type="InterPro" id="IPR003593">
    <property type="entry name" value="AAA+_ATPase"/>
</dbReference>
<dbReference type="RefSeq" id="WP_029768891.1">
    <property type="nucleotide sequence ID" value="NZ_CATWDO010000001.1"/>
</dbReference>
<proteinExistence type="predicted"/>
<evidence type="ECO:0000259" key="1">
    <source>
        <dbReference type="SMART" id="SM00382"/>
    </source>
</evidence>
<evidence type="ECO:0000313" key="2">
    <source>
        <dbReference type="EMBL" id="CAJ0799570.1"/>
    </source>
</evidence>
<evidence type="ECO:0000313" key="3">
    <source>
        <dbReference type="Proteomes" id="UP001189773"/>
    </source>
</evidence>
<keyword evidence="3" id="KW-1185">Reference proteome</keyword>
<reference evidence="2 3" key="1">
    <citation type="submission" date="2023-07" db="EMBL/GenBank/DDBJ databases">
        <authorList>
            <person name="Peeters C."/>
        </authorList>
    </citation>
    <scope>NUCLEOTIDE SEQUENCE [LARGE SCALE GENOMIC DNA]</scope>
    <source>
        <strain evidence="2 3">LMG 18095</strain>
    </source>
</reference>
<accession>A0ABM9JPH1</accession>
<organism evidence="2 3">
    <name type="scientific">Ralstonia thomasii</name>
    <dbReference type="NCBI Taxonomy" id="3058596"/>
    <lineage>
        <taxon>Bacteria</taxon>
        <taxon>Pseudomonadati</taxon>
        <taxon>Pseudomonadota</taxon>
        <taxon>Betaproteobacteria</taxon>
        <taxon>Burkholderiales</taxon>
        <taxon>Burkholderiaceae</taxon>
        <taxon>Ralstonia</taxon>
    </lineage>
</organism>